<dbReference type="SUPFAM" id="SSF52833">
    <property type="entry name" value="Thioredoxin-like"/>
    <property type="match status" value="1"/>
</dbReference>
<sequence>MLTTAQAPEIELPTFDGGTFALSSLLGTRVILVAWASWCGCAHDLPLWQELRERIRPLGVEIVTVAMDTAGPEAGRQFVERAAPRHPALIDVAHILGERLGVTNVPSGIWIDEDGMIVRPPETAFPGRAVVFEELRQADLERETNETGNSLTLTREVLKSDEEGLTPEVLERLEMTRGIAAAAEPELYLEMVLDWAHAGRSSKYVLSAEDVVERSSPRTLDVATAAAHFEIGQHLQNAGDHAGAVAHWRRAHELQPLNWTYKRQAWRYEYGEDGDPSLYDGSMEKDLREVGPGNYFHKLRP</sequence>
<dbReference type="InterPro" id="IPR013766">
    <property type="entry name" value="Thioredoxin_domain"/>
</dbReference>
<dbReference type="PANTHER" id="PTHR42852:SF6">
    <property type="entry name" value="THIOL:DISULFIDE INTERCHANGE PROTEIN DSBE"/>
    <property type="match status" value="1"/>
</dbReference>
<reference evidence="8 9" key="1">
    <citation type="journal article" date="2023" name="Virus Evol.">
        <title>Computational host range prediction-The good, the bad, and the ugly.</title>
        <authorList>
            <person name="Howell A.A."/>
            <person name="Versoza C.J."/>
            <person name="Pfeifer S.P."/>
        </authorList>
    </citation>
    <scope>NUCLEOTIDE SEQUENCE [LARGE SCALE GENOMIC DNA]</scope>
    <source>
        <strain evidence="8 9">1610/1b</strain>
    </source>
</reference>
<evidence type="ECO:0000256" key="4">
    <source>
        <dbReference type="ARBA" id="ARBA00023157"/>
    </source>
</evidence>
<feature type="repeat" description="TPR" evidence="6">
    <location>
        <begin position="225"/>
        <end position="258"/>
    </location>
</feature>
<evidence type="ECO:0000256" key="1">
    <source>
        <dbReference type="ARBA" id="ARBA00004196"/>
    </source>
</evidence>
<keyword evidence="3" id="KW-0735">Signal-anchor</keyword>
<dbReference type="PANTHER" id="PTHR42852">
    <property type="entry name" value="THIOL:DISULFIDE INTERCHANGE PROTEIN DSBE"/>
    <property type="match status" value="1"/>
</dbReference>
<gene>
    <name evidence="8" type="ORF">RVF87_17495</name>
</gene>
<dbReference type="CDD" id="cd02966">
    <property type="entry name" value="TlpA_like_family"/>
    <property type="match status" value="1"/>
</dbReference>
<dbReference type="PROSITE" id="PS51352">
    <property type="entry name" value="THIOREDOXIN_2"/>
    <property type="match status" value="1"/>
</dbReference>
<protein>
    <submittedName>
        <fullName evidence="8">ResA-like WAxxUGC motif-containing protein</fullName>
    </submittedName>
</protein>
<dbReference type="InterPro" id="IPR011990">
    <property type="entry name" value="TPR-like_helical_dom_sf"/>
</dbReference>
<dbReference type="InterPro" id="IPR036249">
    <property type="entry name" value="Thioredoxin-like_sf"/>
</dbReference>
<comment type="subcellular location">
    <subcellularLocation>
        <location evidence="1">Cell envelope</location>
    </subcellularLocation>
</comment>
<accession>A0ABZ2TZF8</accession>
<dbReference type="InterPro" id="IPR050553">
    <property type="entry name" value="Thioredoxin_ResA/DsbE_sf"/>
</dbReference>
<evidence type="ECO:0000259" key="7">
    <source>
        <dbReference type="PROSITE" id="PS51352"/>
    </source>
</evidence>
<dbReference type="Gene3D" id="1.25.40.10">
    <property type="entry name" value="Tetratricopeptide repeat domain"/>
    <property type="match status" value="1"/>
</dbReference>
<organism evidence="8 9">
    <name type="scientific">Gordonia hydrophobica</name>
    <dbReference type="NCBI Taxonomy" id="40516"/>
    <lineage>
        <taxon>Bacteria</taxon>
        <taxon>Bacillati</taxon>
        <taxon>Actinomycetota</taxon>
        <taxon>Actinomycetes</taxon>
        <taxon>Mycobacteriales</taxon>
        <taxon>Gordoniaceae</taxon>
        <taxon>Gordonia</taxon>
    </lineage>
</organism>
<feature type="domain" description="Thioredoxin" evidence="7">
    <location>
        <begin position="1"/>
        <end position="145"/>
    </location>
</feature>
<evidence type="ECO:0000256" key="2">
    <source>
        <dbReference type="ARBA" id="ARBA00022748"/>
    </source>
</evidence>
<evidence type="ECO:0000256" key="3">
    <source>
        <dbReference type="ARBA" id="ARBA00022968"/>
    </source>
</evidence>
<dbReference type="Pfam" id="PF00578">
    <property type="entry name" value="AhpC-TSA"/>
    <property type="match status" value="1"/>
</dbReference>
<evidence type="ECO:0000313" key="8">
    <source>
        <dbReference type="EMBL" id="WYY06828.1"/>
    </source>
</evidence>
<dbReference type="RefSeq" id="WP_066170554.1">
    <property type="nucleotide sequence ID" value="NZ_CP136137.1"/>
</dbReference>
<keyword evidence="4" id="KW-1015">Disulfide bond</keyword>
<dbReference type="SUPFAM" id="SSF48452">
    <property type="entry name" value="TPR-like"/>
    <property type="match status" value="1"/>
</dbReference>
<dbReference type="NCBIfam" id="NF041054">
    <property type="entry name" value="WAxxUGC_long"/>
    <property type="match status" value="1"/>
</dbReference>
<keyword evidence="9" id="KW-1185">Reference proteome</keyword>
<evidence type="ECO:0000313" key="9">
    <source>
        <dbReference type="Proteomes" id="UP001479933"/>
    </source>
</evidence>
<dbReference type="PROSITE" id="PS50005">
    <property type="entry name" value="TPR"/>
    <property type="match status" value="1"/>
</dbReference>
<name>A0ABZ2TZF8_9ACTN</name>
<evidence type="ECO:0000256" key="6">
    <source>
        <dbReference type="PROSITE-ProRule" id="PRU00339"/>
    </source>
</evidence>
<dbReference type="Gene3D" id="3.40.30.10">
    <property type="entry name" value="Glutaredoxin"/>
    <property type="match status" value="1"/>
</dbReference>
<dbReference type="Proteomes" id="UP001479933">
    <property type="component" value="Chromosome"/>
</dbReference>
<dbReference type="InterPro" id="IPR000866">
    <property type="entry name" value="AhpC/TSA"/>
</dbReference>
<keyword evidence="5" id="KW-0676">Redox-active center</keyword>
<dbReference type="InterPro" id="IPR019734">
    <property type="entry name" value="TPR_rpt"/>
</dbReference>
<keyword evidence="6" id="KW-0802">TPR repeat</keyword>
<dbReference type="EMBL" id="CP136137">
    <property type="protein sequence ID" value="WYY06828.1"/>
    <property type="molecule type" value="Genomic_DNA"/>
</dbReference>
<keyword evidence="2" id="KW-0201">Cytochrome c-type biogenesis</keyword>
<evidence type="ECO:0000256" key="5">
    <source>
        <dbReference type="ARBA" id="ARBA00023284"/>
    </source>
</evidence>
<proteinExistence type="predicted"/>
<keyword evidence="3" id="KW-0812">Transmembrane</keyword>